<proteinExistence type="predicted"/>
<protein>
    <submittedName>
        <fullName evidence="2">Uncharacterized protein</fullName>
    </submittedName>
</protein>
<dbReference type="EMBL" id="JAGTTL010000001">
    <property type="protein sequence ID" value="KAK6328713.1"/>
    <property type="molecule type" value="Genomic_DNA"/>
</dbReference>
<accession>A0AAN8R935</accession>
<gene>
    <name evidence="2" type="ORF">J4Q44_G00006910</name>
</gene>
<dbReference type="AlphaFoldDB" id="A0AAN8R935"/>
<feature type="compositionally biased region" description="Basic and acidic residues" evidence="1">
    <location>
        <begin position="1"/>
        <end position="16"/>
    </location>
</feature>
<sequence>MTGWQKRGERQGENRHGRVSLGKSAVIEEGEPRELFSAQLTETGDTEFHSVGSPLCTALWGLPIMLMPHCKNLEIFTGSEGGDVATAVWTTARVWSRHLLQLHL</sequence>
<evidence type="ECO:0000313" key="3">
    <source>
        <dbReference type="Proteomes" id="UP001356427"/>
    </source>
</evidence>
<comment type="caution">
    <text evidence="2">The sequence shown here is derived from an EMBL/GenBank/DDBJ whole genome shotgun (WGS) entry which is preliminary data.</text>
</comment>
<dbReference type="Proteomes" id="UP001356427">
    <property type="component" value="Unassembled WGS sequence"/>
</dbReference>
<feature type="region of interest" description="Disordered" evidence="1">
    <location>
        <begin position="1"/>
        <end position="24"/>
    </location>
</feature>
<organism evidence="2 3">
    <name type="scientific">Coregonus suidteri</name>
    <dbReference type="NCBI Taxonomy" id="861788"/>
    <lineage>
        <taxon>Eukaryota</taxon>
        <taxon>Metazoa</taxon>
        <taxon>Chordata</taxon>
        <taxon>Craniata</taxon>
        <taxon>Vertebrata</taxon>
        <taxon>Euteleostomi</taxon>
        <taxon>Actinopterygii</taxon>
        <taxon>Neopterygii</taxon>
        <taxon>Teleostei</taxon>
        <taxon>Protacanthopterygii</taxon>
        <taxon>Salmoniformes</taxon>
        <taxon>Salmonidae</taxon>
        <taxon>Coregoninae</taxon>
        <taxon>Coregonus</taxon>
    </lineage>
</organism>
<evidence type="ECO:0000313" key="2">
    <source>
        <dbReference type="EMBL" id="KAK6328713.1"/>
    </source>
</evidence>
<reference evidence="2 3" key="1">
    <citation type="submission" date="2021-04" db="EMBL/GenBank/DDBJ databases">
        <authorList>
            <person name="De Guttry C."/>
            <person name="Zahm M."/>
            <person name="Klopp C."/>
            <person name="Cabau C."/>
            <person name="Louis A."/>
            <person name="Berthelot C."/>
            <person name="Parey E."/>
            <person name="Roest Crollius H."/>
            <person name="Montfort J."/>
            <person name="Robinson-Rechavi M."/>
            <person name="Bucao C."/>
            <person name="Bouchez O."/>
            <person name="Gislard M."/>
            <person name="Lluch J."/>
            <person name="Milhes M."/>
            <person name="Lampietro C."/>
            <person name="Lopez Roques C."/>
            <person name="Donnadieu C."/>
            <person name="Braasch I."/>
            <person name="Desvignes T."/>
            <person name="Postlethwait J."/>
            <person name="Bobe J."/>
            <person name="Wedekind C."/>
            <person name="Guiguen Y."/>
        </authorList>
    </citation>
    <scope>NUCLEOTIDE SEQUENCE [LARGE SCALE GENOMIC DNA]</scope>
    <source>
        <strain evidence="2">Cs_M1</strain>
        <tissue evidence="2">Blood</tissue>
    </source>
</reference>
<keyword evidence="3" id="KW-1185">Reference proteome</keyword>
<name>A0AAN8R935_9TELE</name>
<evidence type="ECO:0000256" key="1">
    <source>
        <dbReference type="SAM" id="MobiDB-lite"/>
    </source>
</evidence>